<sequence length="378" mass="42765">MNHHRQRSYVGSLNLKSKVTGALTKLQKKKMAPKSANSTKRLNRLKKSIKPKINSIDMGLHIEPQMNNKISKKIRNAMIDCQNISQGQNLIPTNIKTSKTTKSHSKINFRQNSKNSKSPSKNISRDISLENIQSINTSEYPSFSQEDPNILPNTSHLHAQLHSIPQRIFETGLRLQDQAKLAKILLQPASGLSVELKKDLAQNDAEQIYKIQHKRVMDEHHSEFFQSVALCHYSLPSSHRAEAAASSRLGKPGLGIAEESVKDQRECNFRAGRRHKGDGKSPCEEDYSTTNPIKPRTKSCSTNRSLRNAQAHTKIIQSYLKKGRKASQVFKEMSLQELMKHQRGLVNIVQSNKQFGSSIGPTKKEYESLFQEPNSFYE</sequence>
<reference evidence="2" key="1">
    <citation type="submission" date="2023-07" db="EMBL/GenBank/DDBJ databases">
        <authorList>
            <consortium name="AG Swart"/>
            <person name="Singh M."/>
            <person name="Singh A."/>
            <person name="Seah K."/>
            <person name="Emmerich C."/>
        </authorList>
    </citation>
    <scope>NUCLEOTIDE SEQUENCE</scope>
    <source>
        <strain evidence="2">DP1</strain>
    </source>
</reference>
<dbReference type="AlphaFoldDB" id="A0AAD1Y2D2"/>
<keyword evidence="3" id="KW-1185">Reference proteome</keyword>
<dbReference type="Proteomes" id="UP001295684">
    <property type="component" value="Unassembled WGS sequence"/>
</dbReference>
<evidence type="ECO:0000313" key="3">
    <source>
        <dbReference type="Proteomes" id="UP001295684"/>
    </source>
</evidence>
<gene>
    <name evidence="2" type="ORF">ECRASSUSDP1_LOCUS25609</name>
</gene>
<feature type="region of interest" description="Disordered" evidence="1">
    <location>
        <begin position="272"/>
        <end position="292"/>
    </location>
</feature>
<evidence type="ECO:0000256" key="1">
    <source>
        <dbReference type="SAM" id="MobiDB-lite"/>
    </source>
</evidence>
<proteinExistence type="predicted"/>
<name>A0AAD1Y2D2_EUPCR</name>
<evidence type="ECO:0000313" key="2">
    <source>
        <dbReference type="EMBL" id="CAI2384088.1"/>
    </source>
</evidence>
<dbReference type="EMBL" id="CAMPGE010026400">
    <property type="protein sequence ID" value="CAI2384088.1"/>
    <property type="molecule type" value="Genomic_DNA"/>
</dbReference>
<feature type="compositionally biased region" description="Low complexity" evidence="1">
    <location>
        <begin position="112"/>
        <end position="122"/>
    </location>
</feature>
<organism evidence="2 3">
    <name type="scientific">Euplotes crassus</name>
    <dbReference type="NCBI Taxonomy" id="5936"/>
    <lineage>
        <taxon>Eukaryota</taxon>
        <taxon>Sar</taxon>
        <taxon>Alveolata</taxon>
        <taxon>Ciliophora</taxon>
        <taxon>Intramacronucleata</taxon>
        <taxon>Spirotrichea</taxon>
        <taxon>Hypotrichia</taxon>
        <taxon>Euplotida</taxon>
        <taxon>Euplotidae</taxon>
        <taxon>Moneuplotes</taxon>
    </lineage>
</organism>
<comment type="caution">
    <text evidence="2">The sequence shown here is derived from an EMBL/GenBank/DDBJ whole genome shotgun (WGS) entry which is preliminary data.</text>
</comment>
<accession>A0AAD1Y2D2</accession>
<feature type="region of interest" description="Disordered" evidence="1">
    <location>
        <begin position="97"/>
        <end position="126"/>
    </location>
</feature>
<protein>
    <submittedName>
        <fullName evidence="2">Uncharacterized protein</fullName>
    </submittedName>
</protein>